<dbReference type="Pfam" id="PF22818">
    <property type="entry name" value="ApeI-like"/>
    <property type="match status" value="1"/>
</dbReference>
<dbReference type="RefSeq" id="WP_241570542.1">
    <property type="nucleotide sequence ID" value="NZ_JAKUML010000003.1"/>
</dbReference>
<name>A0A9X1WVP7_9GAMM</name>
<accession>A0A9X1WVP7</accession>
<sequence>MSVYIPQSRLIKSTEQQFLFSARLDANLKAFAGHFPNCPVFPGVAQIAMVKAIVDEHFANFKDLDRIEQLRFQGFIFPEQDIFIQIEPQDHSIQFKVTNAMQEALASGRMMFKTQLATQQRIQNTVETSHELMH</sequence>
<dbReference type="InterPro" id="IPR029069">
    <property type="entry name" value="HotDog_dom_sf"/>
</dbReference>
<reference evidence="2" key="1">
    <citation type="submission" date="2022-02" db="EMBL/GenBank/DDBJ databases">
        <title>Acinetobacter A3.8 sp. nov., isolated from Sediment (Zhairuo Island).</title>
        <authorList>
            <person name="Zheng K."/>
        </authorList>
    </citation>
    <scope>NUCLEOTIDE SEQUENCE</scope>
    <source>
        <strain evidence="2">A3.8</strain>
    </source>
</reference>
<comment type="caution">
    <text evidence="2">The sequence shown here is derived from an EMBL/GenBank/DDBJ whole genome shotgun (WGS) entry which is preliminary data.</text>
</comment>
<dbReference type="AlphaFoldDB" id="A0A9X1WVP7"/>
<dbReference type="Gene3D" id="3.10.129.10">
    <property type="entry name" value="Hotdog Thioesterase"/>
    <property type="match status" value="1"/>
</dbReference>
<keyword evidence="3" id="KW-1185">Reference proteome</keyword>
<dbReference type="SUPFAM" id="SSF54637">
    <property type="entry name" value="Thioesterase/thiol ester dehydrase-isomerase"/>
    <property type="match status" value="1"/>
</dbReference>
<dbReference type="EMBL" id="JAKUML010000003">
    <property type="protein sequence ID" value="MCJ8145845.1"/>
    <property type="molecule type" value="Genomic_DNA"/>
</dbReference>
<evidence type="ECO:0000259" key="1">
    <source>
        <dbReference type="Pfam" id="PF22818"/>
    </source>
</evidence>
<evidence type="ECO:0000313" key="3">
    <source>
        <dbReference type="Proteomes" id="UP001139701"/>
    </source>
</evidence>
<feature type="domain" description="ApeI dehydratase-like" evidence="1">
    <location>
        <begin position="12"/>
        <end position="109"/>
    </location>
</feature>
<organism evidence="2 3">
    <name type="scientific">Acinetobacter sedimenti</name>
    <dbReference type="NCBI Taxonomy" id="2919922"/>
    <lineage>
        <taxon>Bacteria</taxon>
        <taxon>Pseudomonadati</taxon>
        <taxon>Pseudomonadota</taxon>
        <taxon>Gammaproteobacteria</taxon>
        <taxon>Moraxellales</taxon>
        <taxon>Moraxellaceae</taxon>
        <taxon>Acinetobacter</taxon>
    </lineage>
</organism>
<protein>
    <recommendedName>
        <fullName evidence="1">ApeI dehydratase-like domain-containing protein</fullName>
    </recommendedName>
</protein>
<dbReference type="InterPro" id="IPR054545">
    <property type="entry name" value="ApeI-like"/>
</dbReference>
<evidence type="ECO:0000313" key="2">
    <source>
        <dbReference type="EMBL" id="MCJ8145845.1"/>
    </source>
</evidence>
<gene>
    <name evidence="2" type="ORF">MKI79_02790</name>
</gene>
<proteinExistence type="predicted"/>
<dbReference type="Proteomes" id="UP001139701">
    <property type="component" value="Unassembled WGS sequence"/>
</dbReference>